<comment type="caution">
    <text evidence="1">The sequence shown here is derived from an EMBL/GenBank/DDBJ whole genome shotgun (WGS) entry which is preliminary data.</text>
</comment>
<gene>
    <name evidence="1" type="ORF">MGAL_10B005712</name>
</gene>
<sequence>LPINFNCSTQIKLKISIPDDYYQWFETLDAEFEDRLGCLIRGPMWSGLPSSDVGDPLKTPAVKSITESNPNGRFWLKLDGTDVKESLQHSVKDIWNGEVDLNDGQLDVLRTEYQSRLAWINSIHSTTEEDLKTCLETGLVNLKLDERFLQDAFKKATNDFRKKMNQKTANSETLKGLNWEVVECNILLQQCLAFMSTFKSDSVSRAAIKSTSQEFQIYLKNLFKKKRTAATHILVIAISDEQRNVKPYALPIQYLPYRSLRDQYVRDITAPIKNALTQAGINVVGLVTDGEFNSLRTQGDTGLLHTWQLVHDSKEVVRKMSKGTLESMLTYAGDDDTCNGIPFAELPNNYIPSHVLVDIVDMLNDGLTFEDSIVYLRGKLVPEGYTPYPFGKDTPESSIDRLRSLVSTYVYRHTVTTLRSEGGDFSQHLYVPEIDKTTCQQYHERVDHNHILKRIATSTRECRYQELDPEAFDKALLDPRAGLSRAALTGQRPQSVEDAEKLLSYHVAASMQRNGFDCEAEYVSTVAAWHEASDGRGMGQLRRCKATYKMLNYIVADLMPWYQENYDLTYIDVNR</sequence>
<dbReference type="OrthoDB" id="5980952at2759"/>
<name>A0A8B6CDR9_MYTGA</name>
<feature type="non-terminal residue" evidence="1">
    <location>
        <position position="575"/>
    </location>
</feature>
<evidence type="ECO:0000313" key="1">
    <source>
        <dbReference type="EMBL" id="VDI04043.1"/>
    </source>
</evidence>
<dbReference type="Proteomes" id="UP000596742">
    <property type="component" value="Unassembled WGS sequence"/>
</dbReference>
<proteinExistence type="predicted"/>
<dbReference type="EMBL" id="UYJE01001660">
    <property type="protein sequence ID" value="VDI04043.1"/>
    <property type="molecule type" value="Genomic_DNA"/>
</dbReference>
<dbReference type="AlphaFoldDB" id="A0A8B6CDR9"/>
<accession>A0A8B6CDR9</accession>
<reference evidence="1" key="1">
    <citation type="submission" date="2018-11" db="EMBL/GenBank/DDBJ databases">
        <authorList>
            <person name="Alioto T."/>
            <person name="Alioto T."/>
        </authorList>
    </citation>
    <scope>NUCLEOTIDE SEQUENCE</scope>
</reference>
<organism evidence="1 2">
    <name type="scientific">Mytilus galloprovincialis</name>
    <name type="common">Mediterranean mussel</name>
    <dbReference type="NCBI Taxonomy" id="29158"/>
    <lineage>
        <taxon>Eukaryota</taxon>
        <taxon>Metazoa</taxon>
        <taxon>Spiralia</taxon>
        <taxon>Lophotrochozoa</taxon>
        <taxon>Mollusca</taxon>
        <taxon>Bivalvia</taxon>
        <taxon>Autobranchia</taxon>
        <taxon>Pteriomorphia</taxon>
        <taxon>Mytilida</taxon>
        <taxon>Mytiloidea</taxon>
        <taxon>Mytilidae</taxon>
        <taxon>Mytilinae</taxon>
        <taxon>Mytilus</taxon>
    </lineage>
</organism>
<evidence type="ECO:0000313" key="2">
    <source>
        <dbReference type="Proteomes" id="UP000596742"/>
    </source>
</evidence>
<protein>
    <submittedName>
        <fullName evidence="1">Uncharacterized protein</fullName>
    </submittedName>
</protein>
<keyword evidence="2" id="KW-1185">Reference proteome</keyword>